<dbReference type="STRING" id="150146.SAMN05443667_11585"/>
<dbReference type="RefSeq" id="WP_091093256.1">
    <property type="nucleotide sequence ID" value="NZ_FNRD01000015.1"/>
</dbReference>
<evidence type="ECO:0000313" key="2">
    <source>
        <dbReference type="EMBL" id="SEB01889.1"/>
    </source>
</evidence>
<reference evidence="3" key="1">
    <citation type="submission" date="2016-10" db="EMBL/GenBank/DDBJ databases">
        <authorList>
            <person name="Varghese N."/>
            <person name="Submissions S."/>
        </authorList>
    </citation>
    <scope>NUCLEOTIDE SEQUENCE [LARGE SCALE GENOMIC DNA]</scope>
    <source>
        <strain evidence="3">DSM 22376</strain>
    </source>
</reference>
<keyword evidence="3" id="KW-1185">Reference proteome</keyword>
<keyword evidence="1" id="KW-0812">Transmembrane</keyword>
<proteinExistence type="predicted"/>
<keyword evidence="1" id="KW-0472">Membrane</keyword>
<gene>
    <name evidence="2" type="ORF">SAMN05443667_11585</name>
</gene>
<keyword evidence="1" id="KW-1133">Transmembrane helix</keyword>
<evidence type="ECO:0000256" key="1">
    <source>
        <dbReference type="SAM" id="Phobius"/>
    </source>
</evidence>
<sequence>MFTNISWGNYIFVIVLLLASWYLFIGFRYYLFDITEIVTGKRKLRNHRINDLEIHYDVVRPQTFTDSSKKTSFGETEETILDIDAFAEKLKNLVKDASQREVIKSEFIGHLSLLFTEYSSIKNSPFRSSVSELIISECEKLDTISLSHVEVEDLWNE</sequence>
<dbReference type="AlphaFoldDB" id="A0A1H4FX19"/>
<evidence type="ECO:0000313" key="3">
    <source>
        <dbReference type="Proteomes" id="UP000198951"/>
    </source>
</evidence>
<organism evidence="2 3">
    <name type="scientific">Flavobacterium gillisiae</name>
    <dbReference type="NCBI Taxonomy" id="150146"/>
    <lineage>
        <taxon>Bacteria</taxon>
        <taxon>Pseudomonadati</taxon>
        <taxon>Bacteroidota</taxon>
        <taxon>Flavobacteriia</taxon>
        <taxon>Flavobacteriales</taxon>
        <taxon>Flavobacteriaceae</taxon>
        <taxon>Flavobacterium</taxon>
    </lineage>
</organism>
<feature type="transmembrane region" description="Helical" evidence="1">
    <location>
        <begin position="12"/>
        <end position="32"/>
    </location>
</feature>
<dbReference type="OrthoDB" id="800022at2"/>
<dbReference type="EMBL" id="FNRD01000015">
    <property type="protein sequence ID" value="SEB01889.1"/>
    <property type="molecule type" value="Genomic_DNA"/>
</dbReference>
<name>A0A1H4FX19_9FLAO</name>
<dbReference type="Proteomes" id="UP000198951">
    <property type="component" value="Unassembled WGS sequence"/>
</dbReference>
<accession>A0A1H4FX19</accession>
<protein>
    <submittedName>
        <fullName evidence="2">Uncharacterized protein</fullName>
    </submittedName>
</protein>